<dbReference type="GO" id="GO:0015031">
    <property type="term" value="P:protein transport"/>
    <property type="evidence" value="ECO:0007669"/>
    <property type="project" value="UniProtKB-KW"/>
</dbReference>
<dbReference type="InterPro" id="IPR051045">
    <property type="entry name" value="TonB-dependent_transducer"/>
</dbReference>
<evidence type="ECO:0000256" key="9">
    <source>
        <dbReference type="ARBA" id="ARBA00023136"/>
    </source>
</evidence>
<dbReference type="GO" id="GO:0098797">
    <property type="term" value="C:plasma membrane protein complex"/>
    <property type="evidence" value="ECO:0007669"/>
    <property type="project" value="TreeGrafter"/>
</dbReference>
<evidence type="ECO:0000313" key="14">
    <source>
        <dbReference type="Proteomes" id="UP000192708"/>
    </source>
</evidence>
<feature type="region of interest" description="Disordered" evidence="10">
    <location>
        <begin position="49"/>
        <end position="126"/>
    </location>
</feature>
<feature type="transmembrane region" description="Helical" evidence="11">
    <location>
        <begin position="12"/>
        <end position="32"/>
    </location>
</feature>
<name>A0A1W1YDD6_9BURK</name>
<sequence length="240" mass="26185">MMQVFSKHLRDLVIFLIVVLVHAALLITLQQFDKNSQVPEKVEMLQAELIPPSSVPKPKPPEPIKEVPKPPEKSPPPPKILAIAPEKSKALSTPTPEPVKEISQKKTISEPAPEATASPQDTKIAAPVSKAAQTQSNNEVGVEGGSIKLSQLKMIYKPDTNVFYPRISKDIGEQGTVGVILYIDETGSVARTQVLRSSGFKRLDKAAEELCSRIRFSPYLVDGNPTSVSAGISIKFEMNR</sequence>
<dbReference type="PROSITE" id="PS52015">
    <property type="entry name" value="TONB_CTD"/>
    <property type="match status" value="1"/>
</dbReference>
<evidence type="ECO:0000256" key="7">
    <source>
        <dbReference type="ARBA" id="ARBA00022927"/>
    </source>
</evidence>
<evidence type="ECO:0000256" key="8">
    <source>
        <dbReference type="ARBA" id="ARBA00022989"/>
    </source>
</evidence>
<dbReference type="STRING" id="1938817.SAMN06296008_102282"/>
<dbReference type="Gene3D" id="3.30.1150.10">
    <property type="match status" value="1"/>
</dbReference>
<keyword evidence="4" id="KW-1003">Cell membrane</keyword>
<keyword evidence="6 11" id="KW-0812">Transmembrane</keyword>
<evidence type="ECO:0000256" key="2">
    <source>
        <dbReference type="ARBA" id="ARBA00006555"/>
    </source>
</evidence>
<keyword evidence="3" id="KW-0813">Transport</keyword>
<evidence type="ECO:0000256" key="3">
    <source>
        <dbReference type="ARBA" id="ARBA00022448"/>
    </source>
</evidence>
<reference evidence="13 14" key="1">
    <citation type="submission" date="2017-04" db="EMBL/GenBank/DDBJ databases">
        <authorList>
            <person name="Afonso C.L."/>
            <person name="Miller P.J."/>
            <person name="Scott M.A."/>
            <person name="Spackman E."/>
            <person name="Goraichik I."/>
            <person name="Dimitrov K.M."/>
            <person name="Suarez D.L."/>
            <person name="Swayne D.E."/>
        </authorList>
    </citation>
    <scope>NUCLEOTIDE SEQUENCE [LARGE SCALE GENOMIC DNA]</scope>
    <source>
        <strain evidence="13 14">VK13</strain>
    </source>
</reference>
<proteinExistence type="inferred from homology"/>
<evidence type="ECO:0000256" key="6">
    <source>
        <dbReference type="ARBA" id="ARBA00022692"/>
    </source>
</evidence>
<organism evidence="13 14">
    <name type="scientific">Polynucleobacter kasalickyi</name>
    <dbReference type="NCBI Taxonomy" id="1938817"/>
    <lineage>
        <taxon>Bacteria</taxon>
        <taxon>Pseudomonadati</taxon>
        <taxon>Pseudomonadota</taxon>
        <taxon>Betaproteobacteria</taxon>
        <taxon>Burkholderiales</taxon>
        <taxon>Burkholderiaceae</taxon>
        <taxon>Polynucleobacter</taxon>
    </lineage>
</organism>
<keyword evidence="9 11" id="KW-0472">Membrane</keyword>
<dbReference type="RefSeq" id="WP_084282676.1">
    <property type="nucleotide sequence ID" value="NZ_FWXJ01000002.1"/>
</dbReference>
<gene>
    <name evidence="13" type="ORF">SAMN06296008_102282</name>
</gene>
<evidence type="ECO:0000313" key="13">
    <source>
        <dbReference type="EMBL" id="SMC34143.1"/>
    </source>
</evidence>
<dbReference type="NCBIfam" id="TIGR01352">
    <property type="entry name" value="tonB_Cterm"/>
    <property type="match status" value="1"/>
</dbReference>
<accession>A0A1W1YDD6</accession>
<dbReference type="OrthoDB" id="9792439at2"/>
<dbReference type="SUPFAM" id="SSF74653">
    <property type="entry name" value="TolA/TonB C-terminal domain"/>
    <property type="match status" value="1"/>
</dbReference>
<dbReference type="Pfam" id="PF03544">
    <property type="entry name" value="TonB_C"/>
    <property type="match status" value="1"/>
</dbReference>
<dbReference type="InterPro" id="IPR006260">
    <property type="entry name" value="TonB/TolA_C"/>
</dbReference>
<evidence type="ECO:0000256" key="11">
    <source>
        <dbReference type="SAM" id="Phobius"/>
    </source>
</evidence>
<protein>
    <submittedName>
        <fullName evidence="13">Outer membrane transport energization protein TonB</fullName>
    </submittedName>
</protein>
<evidence type="ECO:0000256" key="5">
    <source>
        <dbReference type="ARBA" id="ARBA00022519"/>
    </source>
</evidence>
<evidence type="ECO:0000256" key="10">
    <source>
        <dbReference type="SAM" id="MobiDB-lite"/>
    </source>
</evidence>
<dbReference type="AlphaFoldDB" id="A0A1W1YDD6"/>
<dbReference type="Proteomes" id="UP000192708">
    <property type="component" value="Unassembled WGS sequence"/>
</dbReference>
<dbReference type="PANTHER" id="PTHR33446:SF2">
    <property type="entry name" value="PROTEIN TONB"/>
    <property type="match status" value="1"/>
</dbReference>
<dbReference type="GO" id="GO:0055085">
    <property type="term" value="P:transmembrane transport"/>
    <property type="evidence" value="ECO:0007669"/>
    <property type="project" value="InterPro"/>
</dbReference>
<comment type="similarity">
    <text evidence="2">Belongs to the TonB family.</text>
</comment>
<evidence type="ECO:0000256" key="4">
    <source>
        <dbReference type="ARBA" id="ARBA00022475"/>
    </source>
</evidence>
<keyword evidence="14" id="KW-1185">Reference proteome</keyword>
<keyword evidence="7" id="KW-0653">Protein transport</keyword>
<evidence type="ECO:0000259" key="12">
    <source>
        <dbReference type="PROSITE" id="PS52015"/>
    </source>
</evidence>
<dbReference type="EMBL" id="FWXJ01000002">
    <property type="protein sequence ID" value="SMC34143.1"/>
    <property type="molecule type" value="Genomic_DNA"/>
</dbReference>
<feature type="compositionally biased region" description="Basic and acidic residues" evidence="10">
    <location>
        <begin position="59"/>
        <end position="72"/>
    </location>
</feature>
<keyword evidence="8 11" id="KW-1133">Transmembrane helix</keyword>
<evidence type="ECO:0000256" key="1">
    <source>
        <dbReference type="ARBA" id="ARBA00004383"/>
    </source>
</evidence>
<dbReference type="PANTHER" id="PTHR33446">
    <property type="entry name" value="PROTEIN TONB-RELATED"/>
    <property type="match status" value="1"/>
</dbReference>
<comment type="subcellular location">
    <subcellularLocation>
        <location evidence="1">Cell inner membrane</location>
        <topology evidence="1">Single-pass membrane protein</topology>
        <orientation evidence="1">Periplasmic side</orientation>
    </subcellularLocation>
</comment>
<keyword evidence="5" id="KW-0997">Cell inner membrane</keyword>
<feature type="domain" description="TonB C-terminal" evidence="12">
    <location>
        <begin position="149"/>
        <end position="240"/>
    </location>
</feature>
<feature type="compositionally biased region" description="Basic and acidic residues" evidence="10">
    <location>
        <begin position="98"/>
        <end position="108"/>
    </location>
</feature>
<dbReference type="GO" id="GO:0031992">
    <property type="term" value="F:energy transducer activity"/>
    <property type="evidence" value="ECO:0007669"/>
    <property type="project" value="TreeGrafter"/>
</dbReference>
<dbReference type="InterPro" id="IPR037682">
    <property type="entry name" value="TonB_C"/>
</dbReference>